<evidence type="ECO:0000313" key="5">
    <source>
        <dbReference type="Proteomes" id="UP000759529"/>
    </source>
</evidence>
<accession>A0ABS2D2Y7</accession>
<evidence type="ECO:0000256" key="1">
    <source>
        <dbReference type="SAM" id="MobiDB-lite"/>
    </source>
</evidence>
<dbReference type="Proteomes" id="UP000759529">
    <property type="component" value="Unassembled WGS sequence"/>
</dbReference>
<dbReference type="Pfam" id="PF03544">
    <property type="entry name" value="TonB_C"/>
    <property type="match status" value="1"/>
</dbReference>
<dbReference type="Gene3D" id="3.30.1150.10">
    <property type="match status" value="1"/>
</dbReference>
<protein>
    <submittedName>
        <fullName evidence="4">Energy transducer TonB</fullName>
    </submittedName>
</protein>
<name>A0ABS2D2Y7_9FLAO</name>
<evidence type="ECO:0000313" key="4">
    <source>
        <dbReference type="EMBL" id="MBM6500740.1"/>
    </source>
</evidence>
<gene>
    <name evidence="4" type="ORF">H9X54_015730</name>
</gene>
<keyword evidence="2" id="KW-0472">Membrane</keyword>
<feature type="region of interest" description="Disordered" evidence="1">
    <location>
        <begin position="124"/>
        <end position="160"/>
    </location>
</feature>
<dbReference type="SUPFAM" id="SSF74653">
    <property type="entry name" value="TolA/TonB C-terminal domain"/>
    <property type="match status" value="1"/>
</dbReference>
<dbReference type="EMBL" id="JACSOD020000507">
    <property type="protein sequence ID" value="MBM6500740.1"/>
    <property type="molecule type" value="Genomic_DNA"/>
</dbReference>
<comment type="caution">
    <text evidence="4">The sequence shown here is derived from an EMBL/GenBank/DDBJ whole genome shotgun (WGS) entry which is preliminary data.</text>
</comment>
<dbReference type="InterPro" id="IPR037682">
    <property type="entry name" value="TonB_C"/>
</dbReference>
<feature type="domain" description="TonB C-terminal" evidence="3">
    <location>
        <begin position="208"/>
        <end position="268"/>
    </location>
</feature>
<dbReference type="PANTHER" id="PTHR33446">
    <property type="entry name" value="PROTEIN TONB-RELATED"/>
    <property type="match status" value="1"/>
</dbReference>
<organism evidence="4 5">
    <name type="scientific">Flavobacterium macrobrachii</name>
    <dbReference type="NCBI Taxonomy" id="591204"/>
    <lineage>
        <taxon>Bacteria</taxon>
        <taxon>Pseudomonadati</taxon>
        <taxon>Bacteroidota</taxon>
        <taxon>Flavobacteriia</taxon>
        <taxon>Flavobacteriales</taxon>
        <taxon>Flavobacteriaceae</taxon>
        <taxon>Flavobacterium</taxon>
    </lineage>
</organism>
<keyword evidence="2" id="KW-1133">Transmembrane helix</keyword>
<dbReference type="RefSeq" id="WP_187656180.1">
    <property type="nucleotide sequence ID" value="NZ_JACSOD020000507.1"/>
</dbReference>
<evidence type="ECO:0000256" key="2">
    <source>
        <dbReference type="SAM" id="Phobius"/>
    </source>
</evidence>
<keyword evidence="2" id="KW-0812">Transmembrane</keyword>
<feature type="transmembrane region" description="Helical" evidence="2">
    <location>
        <begin position="37"/>
        <end position="57"/>
    </location>
</feature>
<sequence length="272" mass="29863">MSNVSIYEKNWIDLVFEGKNQEYGAYQLRKENSKTTLLSLFYGTLLVGGFIASFVIFNLKSDVPVTTPTEIIDELIRVTTFKIPETESEPIRQLPTEKTQETQVEPTNLSNMVVSETNVSVDVPTNENMTTHQPTTDTGSGTGTPDGTGQSTTATVGATSGGETIKGSYTSVELDKLPEFPGGIEKFYQYVGKNFEKPEQLETGIVISVLVAFVIEKDGSMTDIKVLRNPGYGLGNEAIRVLKSLKTKWSAGMKNGKNVRTEYVLPIKVKID</sequence>
<proteinExistence type="predicted"/>
<feature type="compositionally biased region" description="Low complexity" evidence="1">
    <location>
        <begin position="147"/>
        <end position="160"/>
    </location>
</feature>
<reference evidence="4 5" key="1">
    <citation type="submission" date="2021-02" db="EMBL/GenBank/DDBJ databases">
        <authorList>
            <person name="Jung H.S."/>
            <person name="Chun B.H."/>
            <person name="Jeon C.O."/>
        </authorList>
    </citation>
    <scope>NUCLEOTIDE SEQUENCE [LARGE SCALE GENOMIC DNA]</scope>
    <source>
        <strain evidence="4 5">LMG 25203</strain>
    </source>
</reference>
<dbReference type="PANTHER" id="PTHR33446:SF2">
    <property type="entry name" value="PROTEIN TONB"/>
    <property type="match status" value="1"/>
</dbReference>
<evidence type="ECO:0000259" key="3">
    <source>
        <dbReference type="Pfam" id="PF03544"/>
    </source>
</evidence>
<dbReference type="InterPro" id="IPR051045">
    <property type="entry name" value="TonB-dependent_transducer"/>
</dbReference>
<keyword evidence="5" id="KW-1185">Reference proteome</keyword>